<keyword evidence="1" id="KW-0812">Transmembrane</keyword>
<organism evidence="2 3">
    <name type="scientific">Athelia psychrophila</name>
    <dbReference type="NCBI Taxonomy" id="1759441"/>
    <lineage>
        <taxon>Eukaryota</taxon>
        <taxon>Fungi</taxon>
        <taxon>Dikarya</taxon>
        <taxon>Basidiomycota</taxon>
        <taxon>Agaricomycotina</taxon>
        <taxon>Agaricomycetes</taxon>
        <taxon>Agaricomycetidae</taxon>
        <taxon>Atheliales</taxon>
        <taxon>Atheliaceae</taxon>
        <taxon>Athelia</taxon>
    </lineage>
</organism>
<name>A0A165XC54_9AGAM</name>
<keyword evidence="3" id="KW-1185">Reference proteome</keyword>
<dbReference type="AlphaFoldDB" id="A0A165XC54"/>
<evidence type="ECO:0000256" key="1">
    <source>
        <dbReference type="SAM" id="Phobius"/>
    </source>
</evidence>
<dbReference type="Proteomes" id="UP000076532">
    <property type="component" value="Unassembled WGS sequence"/>
</dbReference>
<reference evidence="2 3" key="1">
    <citation type="journal article" date="2016" name="Mol. Biol. Evol.">
        <title>Comparative Genomics of Early-Diverging Mushroom-Forming Fungi Provides Insights into the Origins of Lignocellulose Decay Capabilities.</title>
        <authorList>
            <person name="Nagy L.G."/>
            <person name="Riley R."/>
            <person name="Tritt A."/>
            <person name="Adam C."/>
            <person name="Daum C."/>
            <person name="Floudas D."/>
            <person name="Sun H."/>
            <person name="Yadav J.S."/>
            <person name="Pangilinan J."/>
            <person name="Larsson K.H."/>
            <person name="Matsuura K."/>
            <person name="Barry K."/>
            <person name="Labutti K."/>
            <person name="Kuo R."/>
            <person name="Ohm R.A."/>
            <person name="Bhattacharya S.S."/>
            <person name="Shirouzu T."/>
            <person name="Yoshinaga Y."/>
            <person name="Martin F.M."/>
            <person name="Grigoriev I.V."/>
            <person name="Hibbett D.S."/>
        </authorList>
    </citation>
    <scope>NUCLEOTIDE SEQUENCE [LARGE SCALE GENOMIC DNA]</scope>
    <source>
        <strain evidence="2 3">CBS 109695</strain>
    </source>
</reference>
<proteinExistence type="predicted"/>
<protein>
    <submittedName>
        <fullName evidence="2">Uncharacterized protein</fullName>
    </submittedName>
</protein>
<dbReference type="EMBL" id="KV417722">
    <property type="protein sequence ID" value="KZP08402.1"/>
    <property type="molecule type" value="Genomic_DNA"/>
</dbReference>
<keyword evidence="1" id="KW-0472">Membrane</keyword>
<gene>
    <name evidence="2" type="ORF">FIBSPDRAFT_964830</name>
</gene>
<accession>A0A165XC54</accession>
<keyword evidence="1" id="KW-1133">Transmembrane helix</keyword>
<evidence type="ECO:0000313" key="2">
    <source>
        <dbReference type="EMBL" id="KZP08402.1"/>
    </source>
</evidence>
<feature type="transmembrane region" description="Helical" evidence="1">
    <location>
        <begin position="20"/>
        <end position="41"/>
    </location>
</feature>
<sequence length="63" mass="6941">MRVAPAHYLPYRLSSLILTLAMQFTSFATISVLFVAIAVAAPIEKKEVSIDTAYACTPDFCSW</sequence>
<evidence type="ECO:0000313" key="3">
    <source>
        <dbReference type="Proteomes" id="UP000076532"/>
    </source>
</evidence>